<dbReference type="Proteomes" id="UP000615446">
    <property type="component" value="Unassembled WGS sequence"/>
</dbReference>
<dbReference type="EMBL" id="BEXD01004205">
    <property type="protein sequence ID" value="GBC08308.1"/>
    <property type="molecule type" value="Genomic_DNA"/>
</dbReference>
<proteinExistence type="predicted"/>
<dbReference type="EMBL" id="BLAL01000083">
    <property type="protein sequence ID" value="GES84650.1"/>
    <property type="molecule type" value="Genomic_DNA"/>
</dbReference>
<dbReference type="Gene3D" id="3.60.10.10">
    <property type="entry name" value="Endonuclease/exonuclease/phosphatase"/>
    <property type="match status" value="1"/>
</dbReference>
<evidence type="ECO:0000313" key="1">
    <source>
        <dbReference type="EMBL" id="GBC08308.1"/>
    </source>
</evidence>
<name>A0A2Z6RZ14_9GLOM</name>
<reference evidence="2" key="2">
    <citation type="submission" date="2019-10" db="EMBL/GenBank/DDBJ databases">
        <title>Conservation and host-specific expression of non-tandemly repeated heterogenous ribosome RNA gene in arbuscular mycorrhizal fungi.</title>
        <authorList>
            <person name="Maeda T."/>
            <person name="Kobayashi Y."/>
            <person name="Nakagawa T."/>
            <person name="Ezawa T."/>
            <person name="Yamaguchi K."/>
            <person name="Bino T."/>
            <person name="Nishimoto Y."/>
            <person name="Shigenobu S."/>
            <person name="Kawaguchi M."/>
        </authorList>
    </citation>
    <scope>NUCLEOTIDE SEQUENCE</scope>
    <source>
        <strain evidence="2">HR1</strain>
    </source>
</reference>
<protein>
    <recommendedName>
        <fullName evidence="4">Endonuclease/exonuclease/phosphatase domain-containing protein</fullName>
    </recommendedName>
</protein>
<evidence type="ECO:0008006" key="4">
    <source>
        <dbReference type="Google" id="ProtNLM"/>
    </source>
</evidence>
<comment type="caution">
    <text evidence="1">The sequence shown here is derived from an EMBL/GenBank/DDBJ whole genome shotgun (WGS) entry which is preliminary data.</text>
</comment>
<gene>
    <name evidence="2" type="ORF">RCL2_001175600</name>
    <name evidence="1" type="ORF">RclHR1_08000005</name>
</gene>
<organism evidence="1 3">
    <name type="scientific">Rhizophagus clarus</name>
    <dbReference type="NCBI Taxonomy" id="94130"/>
    <lineage>
        <taxon>Eukaryota</taxon>
        <taxon>Fungi</taxon>
        <taxon>Fungi incertae sedis</taxon>
        <taxon>Mucoromycota</taxon>
        <taxon>Glomeromycotina</taxon>
        <taxon>Glomeromycetes</taxon>
        <taxon>Glomerales</taxon>
        <taxon>Glomeraceae</taxon>
        <taxon>Rhizophagus</taxon>
    </lineage>
</organism>
<keyword evidence="3" id="KW-1185">Reference proteome</keyword>
<accession>A0A2Z6RZ14</accession>
<dbReference type="AlphaFoldDB" id="A0A2Z6RZ14"/>
<reference evidence="1 3" key="1">
    <citation type="submission" date="2017-11" db="EMBL/GenBank/DDBJ databases">
        <title>The genome of Rhizophagus clarus HR1 reveals common genetic basis of auxotrophy among arbuscular mycorrhizal fungi.</title>
        <authorList>
            <person name="Kobayashi Y."/>
        </authorList>
    </citation>
    <scope>NUCLEOTIDE SEQUENCE [LARGE SCALE GENOMIC DNA]</scope>
    <source>
        <strain evidence="1 3">HR1</strain>
    </source>
</reference>
<evidence type="ECO:0000313" key="2">
    <source>
        <dbReference type="EMBL" id="GES84650.1"/>
    </source>
</evidence>
<sequence>MGDTNCHFDHNLDVNPPTSNKKEDIPLCFNHFNLIDSFRFLNPELKEFSWHQRLNDDAFRIDTRINHIWIQRHITSSLRFAHHYERHTLIKSDHDIITINLYLPDIFPIAYKHTQPITPHDLNFRDLSIKTEEVTTDHWAQFEAHILESAHSFRPLINLFNSTLDPLDPINHSQRTMKIIDEYWADIKETLMSAAAHTLPLRKRMTLHPKLNLKDRSSDLKKLDKHTLILLIFVYEVYQYQANTPNDQAIFSLLKD</sequence>
<dbReference type="SUPFAM" id="SSF56219">
    <property type="entry name" value="DNase I-like"/>
    <property type="match status" value="1"/>
</dbReference>
<evidence type="ECO:0000313" key="3">
    <source>
        <dbReference type="Proteomes" id="UP000247702"/>
    </source>
</evidence>
<dbReference type="Proteomes" id="UP000247702">
    <property type="component" value="Unassembled WGS sequence"/>
</dbReference>
<dbReference type="InterPro" id="IPR036691">
    <property type="entry name" value="Endo/exonu/phosph_ase_sf"/>
</dbReference>